<evidence type="ECO:0000313" key="1">
    <source>
        <dbReference type="EMBL" id="VTJ54123.1"/>
    </source>
</evidence>
<gene>
    <name evidence="1" type="ORF">MONAX_5E040819</name>
</gene>
<sequence length="177" mass="19584">MGLSVWTPQSRPPPGLPFTHAKLHPRSWSQILMGLRPQDSSSAAKTHKVYSLDDGVATLPIDTEAKAEQLHILVSTRRGRRAGRGRGVGRAGSPIALLSQMETGDSLWPKASAKMTAWPYLTQEGSGNFLHIEVKTAGTEVGSSLHLSLYRKHQDSRTKDRLSHFSILVKDWARVRR</sequence>
<comment type="caution">
    <text evidence="1">The sequence shown here is derived from an EMBL/GenBank/DDBJ whole genome shotgun (WGS) entry which is preliminary data.</text>
</comment>
<proteinExistence type="predicted"/>
<accession>A0A5E4AA07</accession>
<reference evidence="1" key="1">
    <citation type="submission" date="2019-04" db="EMBL/GenBank/DDBJ databases">
        <authorList>
            <person name="Alioto T."/>
            <person name="Alioto T."/>
        </authorList>
    </citation>
    <scope>NUCLEOTIDE SEQUENCE [LARGE SCALE GENOMIC DNA]</scope>
</reference>
<evidence type="ECO:0000313" key="2">
    <source>
        <dbReference type="Proteomes" id="UP000335636"/>
    </source>
</evidence>
<name>A0A5E4AA07_MARMO</name>
<organism evidence="1 2">
    <name type="scientific">Marmota monax</name>
    <name type="common">Woodchuck</name>
    <dbReference type="NCBI Taxonomy" id="9995"/>
    <lineage>
        <taxon>Eukaryota</taxon>
        <taxon>Metazoa</taxon>
        <taxon>Chordata</taxon>
        <taxon>Craniata</taxon>
        <taxon>Vertebrata</taxon>
        <taxon>Euteleostomi</taxon>
        <taxon>Mammalia</taxon>
        <taxon>Eutheria</taxon>
        <taxon>Euarchontoglires</taxon>
        <taxon>Glires</taxon>
        <taxon>Rodentia</taxon>
        <taxon>Sciuromorpha</taxon>
        <taxon>Sciuridae</taxon>
        <taxon>Xerinae</taxon>
        <taxon>Marmotini</taxon>
        <taxon>Marmota</taxon>
    </lineage>
</organism>
<protein>
    <submittedName>
        <fullName evidence="1">Uncharacterized protein</fullName>
    </submittedName>
</protein>
<keyword evidence="2" id="KW-1185">Reference proteome</keyword>
<dbReference type="EMBL" id="CABDUW010000035">
    <property type="protein sequence ID" value="VTJ54123.1"/>
    <property type="molecule type" value="Genomic_DNA"/>
</dbReference>
<dbReference type="AlphaFoldDB" id="A0A5E4AA07"/>
<dbReference type="Proteomes" id="UP000335636">
    <property type="component" value="Unassembled WGS sequence"/>
</dbReference>